<name>A0A1J4MCG3_9CRYT</name>
<accession>A0A1J4MCG3</accession>
<dbReference type="OrthoDB" id="3689at2759"/>
<evidence type="ECO:0000256" key="4">
    <source>
        <dbReference type="SAM" id="MobiDB-lite"/>
    </source>
</evidence>
<comment type="caution">
    <text evidence="5">The sequence shown here is derived from an EMBL/GenBank/DDBJ whole genome shotgun (WGS) entry which is preliminary data.</text>
</comment>
<feature type="coiled-coil region" evidence="3">
    <location>
        <begin position="402"/>
        <end position="518"/>
    </location>
</feature>
<comment type="similarity">
    <text evidence="1">Belongs to the FAM76 family.</text>
</comment>
<evidence type="ECO:0000313" key="5">
    <source>
        <dbReference type="EMBL" id="OII71922.1"/>
    </source>
</evidence>
<evidence type="ECO:0000256" key="2">
    <source>
        <dbReference type="ARBA" id="ARBA00023054"/>
    </source>
</evidence>
<dbReference type="AlphaFoldDB" id="A0A1J4MCG3"/>
<feature type="compositionally biased region" description="Polar residues" evidence="4">
    <location>
        <begin position="138"/>
        <end position="150"/>
    </location>
</feature>
<dbReference type="EMBL" id="LRBP01000027">
    <property type="protein sequence ID" value="OII71922.1"/>
    <property type="molecule type" value="Genomic_DNA"/>
</dbReference>
<dbReference type="GeneID" id="39977522"/>
<evidence type="ECO:0000313" key="6">
    <source>
        <dbReference type="Proteomes" id="UP000186176"/>
    </source>
</evidence>
<sequence>MSRDQMPYREYYDMPRSVPYGVPEGYREDYYHMKMRRDFEGGYPPGYYYNMDGRHYQEEHYPYQGQRFEHHGGAMEGPKESKFSNGSDKWDRSNGERRNIGSDLIQNLHIERHKRDSGSVSRENDGRKQIRLEEGSGNAPQQGISSSQVGKLSVQEVESGVRINKEFKDGGGLSVFHTTGKDSIWTKIDILNKKKLCYDCQKEKWRDKITPLCKECYRKLSDSSGSKNSKKECTYCKIEFLQHRILKKAFKVFNKEICMDCCKNLCKYNTIPVRCHFCDCWSAWTSHLLCDRCSSSREQFGEPLPCDMCRKTCAFDRGEEARKKLDGRLFCFLCTFKYKKLKHEEVKKINSEYKRAEKALTKVDLPEISSTNGQNDDKKSAQNLVSTSDSNCKEAVDWKIVAQEKTLLYEKAKQHLAELQAKELSNKIETGSLITQLKEANSNLEKQNKLFEDKILQLNAELNDWQLKLNNICDEKNKQIKLLKDEKRQAIQEMEGLLEKLKSENRELKEKANSFTNL</sequence>
<keyword evidence="2 3" id="KW-0175">Coiled coil</keyword>
<keyword evidence="6" id="KW-1185">Reference proteome</keyword>
<organism evidence="5 6">
    <name type="scientific">Cryptosporidium ubiquitum</name>
    <dbReference type="NCBI Taxonomy" id="857276"/>
    <lineage>
        <taxon>Eukaryota</taxon>
        <taxon>Sar</taxon>
        <taxon>Alveolata</taxon>
        <taxon>Apicomplexa</taxon>
        <taxon>Conoidasida</taxon>
        <taxon>Coccidia</taxon>
        <taxon>Eucoccidiorida</taxon>
        <taxon>Eimeriorina</taxon>
        <taxon>Cryptosporidiidae</taxon>
        <taxon>Cryptosporidium</taxon>
    </lineage>
</organism>
<dbReference type="VEuPathDB" id="CryptoDB:cubi_00730"/>
<dbReference type="Pfam" id="PF16046">
    <property type="entry name" value="FAM76"/>
    <property type="match status" value="1"/>
</dbReference>
<dbReference type="Proteomes" id="UP000186176">
    <property type="component" value="Unassembled WGS sequence"/>
</dbReference>
<protein>
    <submittedName>
        <fullName evidence="5">Uncharacterized protein</fullName>
    </submittedName>
</protein>
<dbReference type="RefSeq" id="XP_028873541.1">
    <property type="nucleotide sequence ID" value="XM_029017743.1"/>
</dbReference>
<feature type="region of interest" description="Disordered" evidence="4">
    <location>
        <begin position="132"/>
        <end position="151"/>
    </location>
</feature>
<proteinExistence type="inferred from homology"/>
<reference evidence="5 6" key="1">
    <citation type="submission" date="2016-10" db="EMBL/GenBank/DDBJ databases">
        <title>Reductive evolution of mitochondrial metabolism and differential evolution of invasion-related proteins in Cryptosporidium.</title>
        <authorList>
            <person name="Liu S."/>
            <person name="Roellig D.M."/>
            <person name="Guo Y."/>
            <person name="Li N."/>
            <person name="Frace M.A."/>
            <person name="Tang K."/>
            <person name="Zhang L."/>
            <person name="Feng Y."/>
            <person name="Xiao L."/>
        </authorList>
    </citation>
    <scope>NUCLEOTIDE SEQUENCE [LARGE SCALE GENOMIC DNA]</scope>
    <source>
        <strain evidence="5">39726</strain>
    </source>
</reference>
<gene>
    <name evidence="5" type="ORF">cubi_00730</name>
</gene>
<dbReference type="PANTHER" id="PTHR46176">
    <property type="entry name" value="LD21662P"/>
    <property type="match status" value="1"/>
</dbReference>
<evidence type="ECO:0000256" key="3">
    <source>
        <dbReference type="SAM" id="Coils"/>
    </source>
</evidence>
<dbReference type="PANTHER" id="PTHR46176:SF1">
    <property type="entry name" value="LD21662P"/>
    <property type="match status" value="1"/>
</dbReference>
<evidence type="ECO:0000256" key="1">
    <source>
        <dbReference type="ARBA" id="ARBA00009097"/>
    </source>
</evidence>
<dbReference type="InterPro" id="IPR032017">
    <property type="entry name" value="FAM76"/>
</dbReference>
<feature type="region of interest" description="Disordered" evidence="4">
    <location>
        <begin position="69"/>
        <end position="97"/>
    </location>
</feature>
<dbReference type="GO" id="GO:0016607">
    <property type="term" value="C:nuclear speck"/>
    <property type="evidence" value="ECO:0007669"/>
    <property type="project" value="TreeGrafter"/>
</dbReference>